<proteinExistence type="predicted"/>
<dbReference type="AlphaFoldDB" id="A0A8T2VIN2"/>
<accession>A0A8T2VIN2</accession>
<dbReference type="InterPro" id="IPR039633">
    <property type="entry name" value="PAP"/>
</dbReference>
<dbReference type="EMBL" id="CM035406">
    <property type="protein sequence ID" value="KAH7445493.1"/>
    <property type="molecule type" value="Genomic_DNA"/>
</dbReference>
<evidence type="ECO:0000259" key="3">
    <source>
        <dbReference type="Pfam" id="PF04755"/>
    </source>
</evidence>
<feature type="domain" description="Plastid lipid-associated protein/fibrillin conserved" evidence="3">
    <location>
        <begin position="33"/>
        <end position="222"/>
    </location>
</feature>
<dbReference type="GO" id="GO:0009536">
    <property type="term" value="C:plastid"/>
    <property type="evidence" value="ECO:0007669"/>
    <property type="project" value="UniProtKB-SubCell"/>
</dbReference>
<comment type="caution">
    <text evidence="4">The sequence shown here is derived from an EMBL/GenBank/DDBJ whole genome shotgun (WGS) entry which is preliminary data.</text>
</comment>
<dbReference type="PANTHER" id="PTHR31906">
    <property type="entry name" value="PLASTID-LIPID-ASSOCIATED PROTEIN 4, CHLOROPLASTIC-RELATED"/>
    <property type="match status" value="1"/>
</dbReference>
<name>A0A8T2VIN2_CERRI</name>
<gene>
    <name evidence="4" type="ORF">KP509_01G011500</name>
</gene>
<dbReference type="Pfam" id="PF04755">
    <property type="entry name" value="PAP_fibrillin"/>
    <property type="match status" value="1"/>
</dbReference>
<dbReference type="OMA" id="RLCANTD"/>
<keyword evidence="2" id="KW-0934">Plastid</keyword>
<keyword evidence="5" id="KW-1185">Reference proteome</keyword>
<evidence type="ECO:0000256" key="2">
    <source>
        <dbReference type="ARBA" id="ARBA00022640"/>
    </source>
</evidence>
<protein>
    <recommendedName>
        <fullName evidence="3">Plastid lipid-associated protein/fibrillin conserved domain-containing protein</fullName>
    </recommendedName>
</protein>
<dbReference type="OrthoDB" id="201321at2759"/>
<comment type="subcellular location">
    <subcellularLocation>
        <location evidence="1">Plastid</location>
    </subcellularLocation>
</comment>
<evidence type="ECO:0000313" key="5">
    <source>
        <dbReference type="Proteomes" id="UP000825935"/>
    </source>
</evidence>
<sequence>MPGKSSRTSEFSCFKASGSSEISEEQKKLCLDDFKKILIKAVANTNRGKNTTPEERKRIFEMIMELENLNPAENPVNSPYLSGYWSLLYTAPVDEIKSDKYAGTQEGPFLARVKPLAFGSVRQTRSSQVIDVERGIAKNIADFTFLGRNGTLTIQGKASPSQVVGKERVRLDVTFDSFSVKIGDWTFPTISLQWINPQGWVDTTFLDQDMRVGRGDKGSVFVSVRAKK</sequence>
<dbReference type="Proteomes" id="UP000825935">
    <property type="component" value="Chromosome 1"/>
</dbReference>
<dbReference type="InterPro" id="IPR006843">
    <property type="entry name" value="PAP/fibrillin_dom"/>
</dbReference>
<reference evidence="4" key="1">
    <citation type="submission" date="2021-08" db="EMBL/GenBank/DDBJ databases">
        <title>WGS assembly of Ceratopteris richardii.</title>
        <authorList>
            <person name="Marchant D.B."/>
            <person name="Chen G."/>
            <person name="Jenkins J."/>
            <person name="Shu S."/>
            <person name="Leebens-Mack J."/>
            <person name="Grimwood J."/>
            <person name="Schmutz J."/>
            <person name="Soltis P."/>
            <person name="Soltis D."/>
            <person name="Chen Z.-H."/>
        </authorList>
    </citation>
    <scope>NUCLEOTIDE SEQUENCE</scope>
    <source>
        <strain evidence="4">Whitten #5841</strain>
        <tissue evidence="4">Leaf</tissue>
    </source>
</reference>
<organism evidence="4 5">
    <name type="scientific">Ceratopteris richardii</name>
    <name type="common">Triangle waterfern</name>
    <dbReference type="NCBI Taxonomy" id="49495"/>
    <lineage>
        <taxon>Eukaryota</taxon>
        <taxon>Viridiplantae</taxon>
        <taxon>Streptophyta</taxon>
        <taxon>Embryophyta</taxon>
        <taxon>Tracheophyta</taxon>
        <taxon>Polypodiopsida</taxon>
        <taxon>Polypodiidae</taxon>
        <taxon>Polypodiales</taxon>
        <taxon>Pteridineae</taxon>
        <taxon>Pteridaceae</taxon>
        <taxon>Parkerioideae</taxon>
        <taxon>Ceratopteris</taxon>
    </lineage>
</organism>
<evidence type="ECO:0000313" key="4">
    <source>
        <dbReference type="EMBL" id="KAH7445493.1"/>
    </source>
</evidence>
<evidence type="ECO:0000256" key="1">
    <source>
        <dbReference type="ARBA" id="ARBA00004474"/>
    </source>
</evidence>